<evidence type="ECO:0000256" key="5">
    <source>
        <dbReference type="ARBA" id="ARBA00022723"/>
    </source>
</evidence>
<evidence type="ECO:0000256" key="1">
    <source>
        <dbReference type="ARBA" id="ARBA00001971"/>
    </source>
</evidence>
<evidence type="ECO:0000256" key="10">
    <source>
        <dbReference type="RuleBase" id="RU000461"/>
    </source>
</evidence>
<keyword evidence="4 9" id="KW-0349">Heme</keyword>
<comment type="similarity">
    <text evidence="3 10">Belongs to the cytochrome P450 family.</text>
</comment>
<accession>A0A0D0B6W1</accession>
<dbReference type="STRING" id="930992.A0A0D0B6W1"/>
<dbReference type="GO" id="GO:0020037">
    <property type="term" value="F:heme binding"/>
    <property type="evidence" value="ECO:0007669"/>
    <property type="project" value="InterPro"/>
</dbReference>
<dbReference type="GO" id="GO:0004497">
    <property type="term" value="F:monooxygenase activity"/>
    <property type="evidence" value="ECO:0007669"/>
    <property type="project" value="UniProtKB-KW"/>
</dbReference>
<evidence type="ECO:0000256" key="6">
    <source>
        <dbReference type="ARBA" id="ARBA00023002"/>
    </source>
</evidence>
<dbReference type="GO" id="GO:0016705">
    <property type="term" value="F:oxidoreductase activity, acting on paired donors, with incorporation or reduction of molecular oxygen"/>
    <property type="evidence" value="ECO:0007669"/>
    <property type="project" value="InterPro"/>
</dbReference>
<keyword evidence="11" id="KW-0812">Transmembrane</keyword>
<keyword evidence="11" id="KW-1133">Transmembrane helix</keyword>
<name>A0A0D0B6W1_9AGAM</name>
<dbReference type="InterPro" id="IPR001128">
    <property type="entry name" value="Cyt_P450"/>
</dbReference>
<dbReference type="InParanoid" id="A0A0D0B6W1"/>
<protein>
    <recommendedName>
        <fullName evidence="14">Cytochrome P450</fullName>
    </recommendedName>
</protein>
<proteinExistence type="inferred from homology"/>
<keyword evidence="11" id="KW-0472">Membrane</keyword>
<dbReference type="InterPro" id="IPR050364">
    <property type="entry name" value="Cytochrome_P450_fung"/>
</dbReference>
<dbReference type="EMBL" id="KN835245">
    <property type="protein sequence ID" value="KIK42222.1"/>
    <property type="molecule type" value="Genomic_DNA"/>
</dbReference>
<sequence length="506" mass="56980">MTFDVPELFSFSPTWIFVGVAAVVVLGRSCRGRFFTNHHAALPLPPGPPRSWFWHSAMPSKNVTHTITQWIQEYGSVVSVCQGSQVSVIIGSVETANNIMEKEGSVLVDRPHAIAADEMFSQNMRLVLIRVGSRFRRFRKAAHVQLQPKAVEAYRDIQSEDAKQLVCDILKAPEKHQEHVKRFSNSVILRMTYGKSTPTANTDPEVVAMKLVVERFGIVMQPGAFLVDRIPILRYVPWYGRQLKAWFLEEHELVLGQMERVKNEITSGTAGPSFMRTLLEQHGHQLSETEMSFLGGTLFGAAADNISAAITTAILAAACHPEAQARVQQQLDTVVGRERAPSFEDVQRLTELHAFMHESLRWRPVVPLGFPHRATRDIIWKGFRIPAGATVYGCHWAISHDATVFPDPENFDPQRWVEPRGHIRSDLKSFPFGFGRRVCPGQHLASDSILITLAYLLWAFRILEPKDAPIDRWAFEENVIAHAQPFSVMFSPRLDVGHLEEVVGQS</sequence>
<reference evidence="12 13" key="1">
    <citation type="submission" date="2014-04" db="EMBL/GenBank/DDBJ databases">
        <authorList>
            <consortium name="DOE Joint Genome Institute"/>
            <person name="Kuo A."/>
            <person name="Ruytinx J."/>
            <person name="Rineau F."/>
            <person name="Colpaert J."/>
            <person name="Kohler A."/>
            <person name="Nagy L.G."/>
            <person name="Floudas D."/>
            <person name="Copeland A."/>
            <person name="Barry K.W."/>
            <person name="Cichocki N."/>
            <person name="Veneault-Fourrey C."/>
            <person name="LaButti K."/>
            <person name="Lindquist E.A."/>
            <person name="Lipzen A."/>
            <person name="Lundell T."/>
            <person name="Morin E."/>
            <person name="Murat C."/>
            <person name="Sun H."/>
            <person name="Tunlid A."/>
            <person name="Henrissat B."/>
            <person name="Grigoriev I.V."/>
            <person name="Hibbett D.S."/>
            <person name="Martin F."/>
            <person name="Nordberg H.P."/>
            <person name="Cantor M.N."/>
            <person name="Hua S.X."/>
        </authorList>
    </citation>
    <scope>NUCLEOTIDE SEQUENCE [LARGE SCALE GENOMIC DNA]</scope>
    <source>
        <strain evidence="12 13">UH-Slu-Lm8-n1</strain>
    </source>
</reference>
<dbReference type="PROSITE" id="PS00086">
    <property type="entry name" value="CYTOCHROME_P450"/>
    <property type="match status" value="1"/>
</dbReference>
<keyword evidence="8 10" id="KW-0503">Monooxygenase</keyword>
<dbReference type="OrthoDB" id="2789670at2759"/>
<keyword evidence="7 9" id="KW-0408">Iron</keyword>
<dbReference type="InterPro" id="IPR017972">
    <property type="entry name" value="Cyt_P450_CS"/>
</dbReference>
<comment type="pathway">
    <text evidence="2">Secondary metabolite biosynthesis.</text>
</comment>
<dbReference type="PRINTS" id="PR00463">
    <property type="entry name" value="EP450I"/>
</dbReference>
<evidence type="ECO:0008006" key="14">
    <source>
        <dbReference type="Google" id="ProtNLM"/>
    </source>
</evidence>
<keyword evidence="5 9" id="KW-0479">Metal-binding</keyword>
<dbReference type="SUPFAM" id="SSF48264">
    <property type="entry name" value="Cytochrome P450"/>
    <property type="match status" value="1"/>
</dbReference>
<gene>
    <name evidence="12" type="ORF">CY34DRAFT_83931</name>
</gene>
<dbReference type="Gene3D" id="1.10.630.10">
    <property type="entry name" value="Cytochrome P450"/>
    <property type="match status" value="1"/>
</dbReference>
<dbReference type="PANTHER" id="PTHR46300">
    <property type="entry name" value="P450, PUTATIVE (EUROFUNG)-RELATED-RELATED"/>
    <property type="match status" value="1"/>
</dbReference>
<dbReference type="AlphaFoldDB" id="A0A0D0B6W1"/>
<dbReference type="GO" id="GO:0005506">
    <property type="term" value="F:iron ion binding"/>
    <property type="evidence" value="ECO:0007669"/>
    <property type="project" value="InterPro"/>
</dbReference>
<dbReference type="InterPro" id="IPR002401">
    <property type="entry name" value="Cyt_P450_E_grp-I"/>
</dbReference>
<dbReference type="InterPro" id="IPR036396">
    <property type="entry name" value="Cyt_P450_sf"/>
</dbReference>
<organism evidence="12 13">
    <name type="scientific">Suillus luteus UH-Slu-Lm8-n1</name>
    <dbReference type="NCBI Taxonomy" id="930992"/>
    <lineage>
        <taxon>Eukaryota</taxon>
        <taxon>Fungi</taxon>
        <taxon>Dikarya</taxon>
        <taxon>Basidiomycota</taxon>
        <taxon>Agaricomycotina</taxon>
        <taxon>Agaricomycetes</taxon>
        <taxon>Agaricomycetidae</taxon>
        <taxon>Boletales</taxon>
        <taxon>Suillineae</taxon>
        <taxon>Suillaceae</taxon>
        <taxon>Suillus</taxon>
    </lineage>
</organism>
<keyword evidence="13" id="KW-1185">Reference proteome</keyword>
<evidence type="ECO:0000256" key="11">
    <source>
        <dbReference type="SAM" id="Phobius"/>
    </source>
</evidence>
<evidence type="ECO:0000313" key="13">
    <source>
        <dbReference type="Proteomes" id="UP000054485"/>
    </source>
</evidence>
<evidence type="ECO:0000256" key="4">
    <source>
        <dbReference type="ARBA" id="ARBA00022617"/>
    </source>
</evidence>
<comment type="cofactor">
    <cofactor evidence="1 9">
        <name>heme</name>
        <dbReference type="ChEBI" id="CHEBI:30413"/>
    </cofactor>
</comment>
<dbReference type="CDD" id="cd11065">
    <property type="entry name" value="CYP64-like"/>
    <property type="match status" value="1"/>
</dbReference>
<dbReference type="PANTHER" id="PTHR46300:SF1">
    <property type="entry name" value="P450, PUTATIVE (EUROFUNG)-RELATED"/>
    <property type="match status" value="1"/>
</dbReference>
<dbReference type="Proteomes" id="UP000054485">
    <property type="component" value="Unassembled WGS sequence"/>
</dbReference>
<feature type="binding site" description="axial binding residue" evidence="9">
    <location>
        <position position="439"/>
    </location>
    <ligand>
        <name>heme</name>
        <dbReference type="ChEBI" id="CHEBI:30413"/>
    </ligand>
    <ligandPart>
        <name>Fe</name>
        <dbReference type="ChEBI" id="CHEBI:18248"/>
    </ligandPart>
</feature>
<feature type="transmembrane region" description="Helical" evidence="11">
    <location>
        <begin position="12"/>
        <end position="30"/>
    </location>
</feature>
<evidence type="ECO:0000256" key="8">
    <source>
        <dbReference type="ARBA" id="ARBA00023033"/>
    </source>
</evidence>
<evidence type="ECO:0000313" key="12">
    <source>
        <dbReference type="EMBL" id="KIK42222.1"/>
    </source>
</evidence>
<keyword evidence="6 10" id="KW-0560">Oxidoreductase</keyword>
<evidence type="ECO:0000256" key="3">
    <source>
        <dbReference type="ARBA" id="ARBA00010617"/>
    </source>
</evidence>
<evidence type="ECO:0000256" key="9">
    <source>
        <dbReference type="PIRSR" id="PIRSR602401-1"/>
    </source>
</evidence>
<evidence type="ECO:0000256" key="7">
    <source>
        <dbReference type="ARBA" id="ARBA00023004"/>
    </source>
</evidence>
<reference evidence="13" key="2">
    <citation type="submission" date="2015-01" db="EMBL/GenBank/DDBJ databases">
        <title>Evolutionary Origins and Diversification of the Mycorrhizal Mutualists.</title>
        <authorList>
            <consortium name="DOE Joint Genome Institute"/>
            <consortium name="Mycorrhizal Genomics Consortium"/>
            <person name="Kohler A."/>
            <person name="Kuo A."/>
            <person name="Nagy L.G."/>
            <person name="Floudas D."/>
            <person name="Copeland A."/>
            <person name="Barry K.W."/>
            <person name="Cichocki N."/>
            <person name="Veneault-Fourrey C."/>
            <person name="LaButti K."/>
            <person name="Lindquist E.A."/>
            <person name="Lipzen A."/>
            <person name="Lundell T."/>
            <person name="Morin E."/>
            <person name="Murat C."/>
            <person name="Riley R."/>
            <person name="Ohm R."/>
            <person name="Sun H."/>
            <person name="Tunlid A."/>
            <person name="Henrissat B."/>
            <person name="Grigoriev I.V."/>
            <person name="Hibbett D.S."/>
            <person name="Martin F."/>
        </authorList>
    </citation>
    <scope>NUCLEOTIDE SEQUENCE [LARGE SCALE GENOMIC DNA]</scope>
    <source>
        <strain evidence="13">UH-Slu-Lm8-n1</strain>
    </source>
</reference>
<evidence type="ECO:0000256" key="2">
    <source>
        <dbReference type="ARBA" id="ARBA00005179"/>
    </source>
</evidence>
<dbReference type="HOGENOM" id="CLU_001570_2_1_1"/>
<dbReference type="Pfam" id="PF00067">
    <property type="entry name" value="p450"/>
    <property type="match status" value="1"/>
</dbReference>